<comment type="caution">
    <text evidence="1">The sequence shown here is derived from an EMBL/GenBank/DDBJ whole genome shotgun (WGS) entry which is preliminary data.</text>
</comment>
<accession>A0A2S4HGG6</accession>
<dbReference type="OrthoDB" id="6174494at2"/>
<reference evidence="1" key="1">
    <citation type="submission" date="2018-01" db="EMBL/GenBank/DDBJ databases">
        <authorList>
            <person name="Yu X.-D."/>
        </authorList>
    </citation>
    <scope>NUCLEOTIDE SEQUENCE</scope>
    <source>
        <strain evidence="1">ZX-21</strain>
    </source>
</reference>
<protein>
    <recommendedName>
        <fullName evidence="3">Phage gp6-like head-tail connector protein</fullName>
    </recommendedName>
</protein>
<dbReference type="Proteomes" id="UP000237222">
    <property type="component" value="Unassembled WGS sequence"/>
</dbReference>
<evidence type="ECO:0008006" key="3">
    <source>
        <dbReference type="Google" id="ProtNLM"/>
    </source>
</evidence>
<evidence type="ECO:0000313" key="2">
    <source>
        <dbReference type="Proteomes" id="UP000237222"/>
    </source>
</evidence>
<dbReference type="NCBIfam" id="TIGR02215">
    <property type="entry name" value="phage_chp_gp8"/>
    <property type="match status" value="1"/>
</dbReference>
<dbReference type="CDD" id="cd08054">
    <property type="entry name" value="gp6"/>
    <property type="match status" value="1"/>
</dbReference>
<dbReference type="EMBL" id="PQGG01000019">
    <property type="protein sequence ID" value="POP53067.1"/>
    <property type="molecule type" value="Genomic_DNA"/>
</dbReference>
<evidence type="ECO:0000313" key="1">
    <source>
        <dbReference type="EMBL" id="POP53067.1"/>
    </source>
</evidence>
<dbReference type="InterPro" id="IPR011738">
    <property type="entry name" value="Phage_CHP"/>
</dbReference>
<dbReference type="Gene3D" id="1.10.3230.30">
    <property type="entry name" value="Phage gp6-like head-tail connector protein"/>
    <property type="match status" value="1"/>
</dbReference>
<name>A0A2S4HGG6_9GAMM</name>
<sequence>MIIKQAVAPSVEPVTIDEVKTQLIIDGNDLDAEVAAMIAPARQLVEQMIGRALITQTWDRWYDAFPAVMSLPWSPLQSVAAITYVNTDGAEQTLSPDVYTVDADSEPGRVYLAYGQSWPSTRAIPKAVKVRFVAGFGDTSDDVPACIKLAIMLLVGSLMNNREDDAPIALHKVPWGVKSLLADHRMYRRAC</sequence>
<dbReference type="RefSeq" id="WP_103684009.1">
    <property type="nucleotide sequence ID" value="NZ_PQGG01000019.1"/>
</dbReference>
<gene>
    <name evidence="1" type="ORF">C0068_08220</name>
</gene>
<dbReference type="AlphaFoldDB" id="A0A2S4HGG6"/>
<organism evidence="1 2">
    <name type="scientific">Zhongshania marina</name>
    <dbReference type="NCBI Taxonomy" id="2304603"/>
    <lineage>
        <taxon>Bacteria</taxon>
        <taxon>Pseudomonadati</taxon>
        <taxon>Pseudomonadota</taxon>
        <taxon>Gammaproteobacteria</taxon>
        <taxon>Cellvibrionales</taxon>
        <taxon>Spongiibacteraceae</taxon>
        <taxon>Zhongshania</taxon>
    </lineage>
</organism>
<proteinExistence type="predicted"/>